<evidence type="ECO:0000313" key="3">
    <source>
        <dbReference type="Proteomes" id="UP000446657"/>
    </source>
</evidence>
<dbReference type="RefSeq" id="WP_155177806.1">
    <property type="nucleotide sequence ID" value="NZ_JADMYF010000049.1"/>
</dbReference>
<dbReference type="EMBL" id="WNAL01000089">
    <property type="protein sequence ID" value="MTR83376.1"/>
    <property type="molecule type" value="Genomic_DNA"/>
</dbReference>
<evidence type="ECO:0000313" key="2">
    <source>
        <dbReference type="EMBL" id="MTR83376.1"/>
    </source>
</evidence>
<name>A0A844KSS7_9FIRM</name>
<evidence type="ECO:0000256" key="1">
    <source>
        <dbReference type="SAM" id="Phobius"/>
    </source>
</evidence>
<keyword evidence="1" id="KW-0812">Transmembrane</keyword>
<gene>
    <name evidence="2" type="ORF">GMD30_17350</name>
</gene>
<comment type="caution">
    <text evidence="2">The sequence shown here is derived from an EMBL/GenBank/DDBJ whole genome shotgun (WGS) entry which is preliminary data.</text>
</comment>
<accession>A0A844KSS7</accession>
<organism evidence="2 3">
    <name type="scientific">Roseburia faecis</name>
    <dbReference type="NCBI Taxonomy" id="301302"/>
    <lineage>
        <taxon>Bacteria</taxon>
        <taxon>Bacillati</taxon>
        <taxon>Bacillota</taxon>
        <taxon>Clostridia</taxon>
        <taxon>Lachnospirales</taxon>
        <taxon>Lachnospiraceae</taxon>
        <taxon>Roseburia</taxon>
    </lineage>
</organism>
<reference evidence="2 3" key="1">
    <citation type="journal article" date="2019" name="Nat. Med.">
        <title>A library of human gut bacterial isolates paired with longitudinal multiomics data enables mechanistic microbiome research.</title>
        <authorList>
            <person name="Poyet M."/>
            <person name="Groussin M."/>
            <person name="Gibbons S.M."/>
            <person name="Avila-Pacheco J."/>
            <person name="Jiang X."/>
            <person name="Kearney S.M."/>
            <person name="Perrotta A.R."/>
            <person name="Berdy B."/>
            <person name="Zhao S."/>
            <person name="Lieberman T.D."/>
            <person name="Swanson P.K."/>
            <person name="Smith M."/>
            <person name="Roesemann S."/>
            <person name="Alexander J.E."/>
            <person name="Rich S.A."/>
            <person name="Livny J."/>
            <person name="Vlamakis H."/>
            <person name="Clish C."/>
            <person name="Bullock K."/>
            <person name="Deik A."/>
            <person name="Scott J."/>
            <person name="Pierce K.A."/>
            <person name="Xavier R.J."/>
            <person name="Alm E.J."/>
        </authorList>
    </citation>
    <scope>NUCLEOTIDE SEQUENCE [LARGE SCALE GENOMIC DNA]</scope>
    <source>
        <strain evidence="2 3">BIOML-A1</strain>
    </source>
</reference>
<dbReference type="Proteomes" id="UP000446657">
    <property type="component" value="Unassembled WGS sequence"/>
</dbReference>
<dbReference type="AlphaFoldDB" id="A0A844KSS7"/>
<protein>
    <recommendedName>
        <fullName evidence="4">Glycine zipper family protein</fullName>
    </recommendedName>
</protein>
<keyword evidence="1" id="KW-1133">Transmembrane helix</keyword>
<evidence type="ECO:0008006" key="4">
    <source>
        <dbReference type="Google" id="ProtNLM"/>
    </source>
</evidence>
<feature type="transmembrane region" description="Helical" evidence="1">
    <location>
        <begin position="30"/>
        <end position="47"/>
    </location>
</feature>
<sequence length="56" mass="6129">MNDLKVSDIMCKWYIWAVVGYVIGKNLSDTLGGLIGLAIGGLIGCYIQKNHSKKDD</sequence>
<proteinExistence type="predicted"/>
<keyword evidence="1" id="KW-0472">Membrane</keyword>